<dbReference type="SFLD" id="SFLDS00019">
    <property type="entry name" value="Glutathione_Transferase_(cytos"/>
    <property type="match status" value="1"/>
</dbReference>
<feature type="domain" description="GST N-terminal" evidence="5">
    <location>
        <begin position="2"/>
        <end position="96"/>
    </location>
</feature>
<dbReference type="InterPro" id="IPR034347">
    <property type="entry name" value="GST_Phi_C"/>
</dbReference>
<comment type="caution">
    <text evidence="7">The sequence shown here is derived from an EMBL/GenBank/DDBJ whole genome shotgun (WGS) entry which is preliminary data.</text>
</comment>
<dbReference type="InterPro" id="IPR004046">
    <property type="entry name" value="GST_C"/>
</dbReference>
<dbReference type="PROSITE" id="PS50404">
    <property type="entry name" value="GST_NTER"/>
    <property type="match status" value="1"/>
</dbReference>
<dbReference type="InterPro" id="IPR036249">
    <property type="entry name" value="Thioredoxin-like_sf"/>
</dbReference>
<dbReference type="InterPro" id="IPR036282">
    <property type="entry name" value="Glutathione-S-Trfase_C_sf"/>
</dbReference>
<dbReference type="InterPro" id="IPR040079">
    <property type="entry name" value="Glutathione_S-Trfase"/>
</dbReference>
<comment type="similarity">
    <text evidence="1">Belongs to the GST superfamily. Phi family.</text>
</comment>
<evidence type="ECO:0000256" key="4">
    <source>
        <dbReference type="ARBA" id="ARBA00047960"/>
    </source>
</evidence>
<evidence type="ECO:0000313" key="7">
    <source>
        <dbReference type="EMBL" id="TVU34670.1"/>
    </source>
</evidence>
<evidence type="ECO:0000259" key="5">
    <source>
        <dbReference type="PROSITE" id="PS50404"/>
    </source>
</evidence>
<reference evidence="7 8" key="1">
    <citation type="journal article" date="2019" name="Sci. Rep.">
        <title>A high-quality genome of Eragrostis curvula grass provides insights into Poaceae evolution and supports new strategies to enhance forage quality.</title>
        <authorList>
            <person name="Carballo J."/>
            <person name="Santos B.A.C.M."/>
            <person name="Zappacosta D."/>
            <person name="Garbus I."/>
            <person name="Selva J.P."/>
            <person name="Gallo C.A."/>
            <person name="Diaz A."/>
            <person name="Albertini E."/>
            <person name="Caccamo M."/>
            <person name="Echenique V."/>
        </authorList>
    </citation>
    <scope>NUCLEOTIDE SEQUENCE [LARGE SCALE GENOMIC DNA]</scope>
    <source>
        <strain evidence="8">cv. Victoria</strain>
        <tissue evidence="7">Leaf</tissue>
    </source>
</reference>
<dbReference type="Gene3D" id="1.20.1050.10">
    <property type="match status" value="1"/>
</dbReference>
<dbReference type="SUPFAM" id="SSF52833">
    <property type="entry name" value="Thioredoxin-like"/>
    <property type="match status" value="1"/>
</dbReference>
<evidence type="ECO:0000256" key="1">
    <source>
        <dbReference type="ARBA" id="ARBA00010128"/>
    </source>
</evidence>
<dbReference type="InterPro" id="IPR004045">
    <property type="entry name" value="Glutathione_S-Trfase_N"/>
</dbReference>
<dbReference type="SFLD" id="SFLDG01154">
    <property type="entry name" value="Main.5:_Phi-like"/>
    <property type="match status" value="1"/>
</dbReference>
<dbReference type="FunFam" id="3.40.30.10:FF:000016">
    <property type="entry name" value="Glutathione S-transferase F2"/>
    <property type="match status" value="1"/>
</dbReference>
<organism evidence="7 8">
    <name type="scientific">Eragrostis curvula</name>
    <name type="common">weeping love grass</name>
    <dbReference type="NCBI Taxonomy" id="38414"/>
    <lineage>
        <taxon>Eukaryota</taxon>
        <taxon>Viridiplantae</taxon>
        <taxon>Streptophyta</taxon>
        <taxon>Embryophyta</taxon>
        <taxon>Tracheophyta</taxon>
        <taxon>Spermatophyta</taxon>
        <taxon>Magnoliopsida</taxon>
        <taxon>Liliopsida</taxon>
        <taxon>Poales</taxon>
        <taxon>Poaceae</taxon>
        <taxon>PACMAD clade</taxon>
        <taxon>Chloridoideae</taxon>
        <taxon>Eragrostideae</taxon>
        <taxon>Eragrostidinae</taxon>
        <taxon>Eragrostis</taxon>
    </lineage>
</organism>
<evidence type="ECO:0000259" key="6">
    <source>
        <dbReference type="PROSITE" id="PS50405"/>
    </source>
</evidence>
<dbReference type="PROSITE" id="PS50405">
    <property type="entry name" value="GST_CTER"/>
    <property type="match status" value="1"/>
</dbReference>
<dbReference type="PANTHER" id="PTHR43900:SF3">
    <property type="entry name" value="GLUTATHIONE S-TRANSFERASE RHO"/>
    <property type="match status" value="1"/>
</dbReference>
<keyword evidence="3" id="KW-0808">Transferase</keyword>
<keyword evidence="8" id="KW-1185">Reference proteome</keyword>
<dbReference type="CDD" id="cd03053">
    <property type="entry name" value="GST_N_Phi"/>
    <property type="match status" value="1"/>
</dbReference>
<accession>A0A5J9VI57</accession>
<dbReference type="Gene3D" id="3.40.30.10">
    <property type="entry name" value="Glutaredoxin"/>
    <property type="match status" value="1"/>
</dbReference>
<protein>
    <recommendedName>
        <fullName evidence="2">glutathione transferase</fullName>
        <ecNumber evidence="2">2.5.1.18</ecNumber>
    </recommendedName>
</protein>
<dbReference type="SFLD" id="SFLDG00358">
    <property type="entry name" value="Main_(cytGST)"/>
    <property type="match status" value="1"/>
</dbReference>
<evidence type="ECO:0000256" key="2">
    <source>
        <dbReference type="ARBA" id="ARBA00012452"/>
    </source>
</evidence>
<proteinExistence type="inferred from homology"/>
<dbReference type="PANTHER" id="PTHR43900">
    <property type="entry name" value="GLUTATHIONE S-TRANSFERASE RHO"/>
    <property type="match status" value="1"/>
</dbReference>
<dbReference type="Proteomes" id="UP000324897">
    <property type="component" value="Unassembled WGS sequence"/>
</dbReference>
<gene>
    <name evidence="7" type="ORF">EJB05_16514</name>
</gene>
<dbReference type="GO" id="GO:0006749">
    <property type="term" value="P:glutathione metabolic process"/>
    <property type="evidence" value="ECO:0007669"/>
    <property type="project" value="TreeGrafter"/>
</dbReference>
<dbReference type="GO" id="GO:0043295">
    <property type="term" value="F:glutathione binding"/>
    <property type="evidence" value="ECO:0007669"/>
    <property type="project" value="TreeGrafter"/>
</dbReference>
<dbReference type="GO" id="GO:0004364">
    <property type="term" value="F:glutathione transferase activity"/>
    <property type="evidence" value="ECO:0007669"/>
    <property type="project" value="UniProtKB-EC"/>
</dbReference>
<evidence type="ECO:0000313" key="8">
    <source>
        <dbReference type="Proteomes" id="UP000324897"/>
    </source>
</evidence>
<dbReference type="AlphaFoldDB" id="A0A5J9VI57"/>
<dbReference type="FunFam" id="1.20.1050.10:FF:000004">
    <property type="entry name" value="Glutathione S-transferase F2"/>
    <property type="match status" value="1"/>
</dbReference>
<dbReference type="OrthoDB" id="422574at2759"/>
<dbReference type="GO" id="GO:0005737">
    <property type="term" value="C:cytoplasm"/>
    <property type="evidence" value="ECO:0007669"/>
    <property type="project" value="TreeGrafter"/>
</dbReference>
<dbReference type="InterPro" id="IPR010987">
    <property type="entry name" value="Glutathione-S-Trfase_C-like"/>
</dbReference>
<dbReference type="Gramene" id="TVU34670">
    <property type="protein sequence ID" value="TVU34670"/>
    <property type="gene ID" value="EJB05_16514"/>
</dbReference>
<dbReference type="Pfam" id="PF00043">
    <property type="entry name" value="GST_C"/>
    <property type="match status" value="1"/>
</dbReference>
<dbReference type="EMBL" id="RWGY01000009">
    <property type="protein sequence ID" value="TVU34670.1"/>
    <property type="molecule type" value="Genomic_DNA"/>
</dbReference>
<dbReference type="EC" id="2.5.1.18" evidence="2"/>
<sequence length="228" mass="24843">MAPMKLYGMALSPNVVRVAAALNEKGLDFEIVPVDLRTGAHKQPEFLALNPFGQIPALQDGDEVLYGNCSTDTAPSSALESRAINRYIATKYKSQGPDLVPTPSAKLEVWLEVESHHFYPAVSPLVFELLVKPMLGGAPDAAVVDKHADALGKVLDVYEAHLAQNKYLAGESFTLADLNHMPYLLYLSKTPKAELVAARPHVRAWWEDIATRPAFQKTVAAIPFPPSA</sequence>
<dbReference type="SUPFAM" id="SSF47616">
    <property type="entry name" value="GST C-terminal domain-like"/>
    <property type="match status" value="1"/>
</dbReference>
<name>A0A5J9VI57_9POAL</name>
<comment type="catalytic activity">
    <reaction evidence="4">
        <text>RX + glutathione = an S-substituted glutathione + a halide anion + H(+)</text>
        <dbReference type="Rhea" id="RHEA:16437"/>
        <dbReference type="ChEBI" id="CHEBI:15378"/>
        <dbReference type="ChEBI" id="CHEBI:16042"/>
        <dbReference type="ChEBI" id="CHEBI:17792"/>
        <dbReference type="ChEBI" id="CHEBI:57925"/>
        <dbReference type="ChEBI" id="CHEBI:90779"/>
        <dbReference type="EC" id="2.5.1.18"/>
    </reaction>
</comment>
<evidence type="ECO:0000256" key="3">
    <source>
        <dbReference type="ARBA" id="ARBA00022679"/>
    </source>
</evidence>
<dbReference type="CDD" id="cd03187">
    <property type="entry name" value="GST_C_Phi"/>
    <property type="match status" value="1"/>
</dbReference>
<dbReference type="Pfam" id="PF02798">
    <property type="entry name" value="GST_N"/>
    <property type="match status" value="1"/>
</dbReference>
<dbReference type="GO" id="GO:0009635">
    <property type="term" value="P:response to herbicide"/>
    <property type="evidence" value="ECO:0007669"/>
    <property type="project" value="UniProtKB-ARBA"/>
</dbReference>
<feature type="domain" description="GST C-terminal" evidence="6">
    <location>
        <begin position="100"/>
        <end position="228"/>
    </location>
</feature>